<evidence type="ECO:0000313" key="5">
    <source>
        <dbReference type="Proteomes" id="UP001597086"/>
    </source>
</evidence>
<dbReference type="InterPro" id="IPR022409">
    <property type="entry name" value="PKD/Chitinase_dom"/>
</dbReference>
<dbReference type="SMART" id="SM00089">
    <property type="entry name" value="PKD"/>
    <property type="match status" value="1"/>
</dbReference>
<protein>
    <submittedName>
        <fullName evidence="4">PKD domain-containing protein</fullName>
    </submittedName>
</protein>
<dbReference type="Pfam" id="PF18911">
    <property type="entry name" value="PKD_4"/>
    <property type="match status" value="1"/>
</dbReference>
<sequence length="780" mass="81927">MRNFLLVLTLIATQIGLSQDVFMSDGTYSQCSGMFYDSGTQYANYSSNEDYVTTICADVEGNSTVLDFSAFFFIGTDGDELKIYDGDDITAPLIGTYTGGNNPGVVLASDTNTTGCLTISFISNGSGTQPGWEASIGCFTPCQTITASIDNVDPAPVAGTLDVDPGDLISFEGSATFSEGDDVGATYVWDFGNGDTVEGLNVNYAYAVPGTYTVTFTVTDTNPLGCSGSGNSVIVNVLDNDACVGALPICDGIVDVPSPVGSGSAESGIDYSCLGSQPNPRWYFIQTGDQQGNIELTLTQSTGQNGTGSLIDVDFIIWGPFSEPQCGTSNLSPATQQDCSYSGSGEEDIFVPNAPANSYFVLLITNYSNDPGYINLENTNPDPAMALNCDIICQVDLGEDQEICSGGSYEIIANTTGAFNTFEWQLDGVTIPGATSPSLTVTESGTYTLLAEGFDAVYGDPCSASDEVVISIAEAFSVNNIAISECSQTTTFDFNLENEIPFILDPLAVDDYVVSFHNSQLDAENDVDAITNPTAYSGTNGEVIYVRVEADGAEGCYSLATITLGITSAPTINAASNLELCDDNSNDGIGEFTLSDQTAIILGAQSATDFEVSYHLDATDAELGNNALPLTYTNTVNSQPIYVRVTSLADTSCYSFSAAPLFNLVVNTRALATMPANMEICDDASGDGVAIFDLTSQEAAILNGQNPAVYNVSFYASLADAQSGTGALPSTYENTSSPNQQTLYARVEDPAFPSCYGTTSFDIIVNALPVLTAPTALEVC</sequence>
<dbReference type="Gene3D" id="2.60.120.290">
    <property type="entry name" value="Spermadhesin, CUB domain"/>
    <property type="match status" value="1"/>
</dbReference>
<dbReference type="InterPro" id="IPR013783">
    <property type="entry name" value="Ig-like_fold"/>
</dbReference>
<keyword evidence="1" id="KW-1015">Disulfide bond</keyword>
<accession>A0ABW3KQ03</accession>
<feature type="domain" description="PKD" evidence="3">
    <location>
        <begin position="178"/>
        <end position="221"/>
    </location>
</feature>
<dbReference type="InterPro" id="IPR000601">
    <property type="entry name" value="PKD_dom"/>
</dbReference>
<organism evidence="4 5">
    <name type="scientific">Winogradskyella rapida</name>
    <dbReference type="NCBI Taxonomy" id="549701"/>
    <lineage>
        <taxon>Bacteria</taxon>
        <taxon>Pseudomonadati</taxon>
        <taxon>Bacteroidota</taxon>
        <taxon>Flavobacteriia</taxon>
        <taxon>Flavobacteriales</taxon>
        <taxon>Flavobacteriaceae</taxon>
        <taxon>Winogradskyella</taxon>
    </lineage>
</organism>
<dbReference type="CDD" id="cd00146">
    <property type="entry name" value="PKD"/>
    <property type="match status" value="1"/>
</dbReference>
<dbReference type="RefSeq" id="WP_386115334.1">
    <property type="nucleotide sequence ID" value="NZ_JBHTKM010000048.1"/>
</dbReference>
<dbReference type="PROSITE" id="PS01180">
    <property type="entry name" value="CUB"/>
    <property type="match status" value="1"/>
</dbReference>
<dbReference type="EMBL" id="JBHTKM010000048">
    <property type="protein sequence ID" value="MFD1015527.1"/>
    <property type="molecule type" value="Genomic_DNA"/>
</dbReference>
<reference evidence="5" key="1">
    <citation type="journal article" date="2019" name="Int. J. Syst. Evol. Microbiol.">
        <title>The Global Catalogue of Microorganisms (GCM) 10K type strain sequencing project: providing services to taxonomists for standard genome sequencing and annotation.</title>
        <authorList>
            <consortium name="The Broad Institute Genomics Platform"/>
            <consortium name="The Broad Institute Genome Sequencing Center for Infectious Disease"/>
            <person name="Wu L."/>
            <person name="Ma J."/>
        </authorList>
    </citation>
    <scope>NUCLEOTIDE SEQUENCE [LARGE SCALE GENOMIC DNA]</scope>
    <source>
        <strain evidence="5">CCUG 56098</strain>
    </source>
</reference>
<evidence type="ECO:0000259" key="3">
    <source>
        <dbReference type="PROSITE" id="PS50093"/>
    </source>
</evidence>
<dbReference type="CDD" id="cd00041">
    <property type="entry name" value="CUB"/>
    <property type="match status" value="1"/>
</dbReference>
<dbReference type="SUPFAM" id="SSF49299">
    <property type="entry name" value="PKD domain"/>
    <property type="match status" value="1"/>
</dbReference>
<dbReference type="PROSITE" id="PS50093">
    <property type="entry name" value="PKD"/>
    <property type="match status" value="1"/>
</dbReference>
<keyword evidence="5" id="KW-1185">Reference proteome</keyword>
<name>A0ABW3KQ03_9FLAO</name>
<gene>
    <name evidence="4" type="ORF">ACFQ13_06325</name>
</gene>
<proteinExistence type="predicted"/>
<evidence type="ECO:0000259" key="2">
    <source>
        <dbReference type="PROSITE" id="PS01180"/>
    </source>
</evidence>
<dbReference type="InterPro" id="IPR000859">
    <property type="entry name" value="CUB_dom"/>
</dbReference>
<dbReference type="InterPro" id="IPR035986">
    <property type="entry name" value="PKD_dom_sf"/>
</dbReference>
<feature type="non-terminal residue" evidence="4">
    <location>
        <position position="780"/>
    </location>
</feature>
<dbReference type="Gene3D" id="2.60.40.10">
    <property type="entry name" value="Immunoglobulins"/>
    <property type="match status" value="1"/>
</dbReference>
<dbReference type="InterPro" id="IPR035914">
    <property type="entry name" value="Sperma_CUB_dom_sf"/>
</dbReference>
<dbReference type="SUPFAM" id="SSF49854">
    <property type="entry name" value="Spermadhesin, CUB domain"/>
    <property type="match status" value="1"/>
</dbReference>
<evidence type="ECO:0000313" key="4">
    <source>
        <dbReference type="EMBL" id="MFD1015527.1"/>
    </source>
</evidence>
<feature type="domain" description="CUB" evidence="2">
    <location>
        <begin position="24"/>
        <end position="139"/>
    </location>
</feature>
<comment type="caution">
    <text evidence="4">The sequence shown here is derived from an EMBL/GenBank/DDBJ whole genome shotgun (WGS) entry which is preliminary data.</text>
</comment>
<evidence type="ECO:0000256" key="1">
    <source>
        <dbReference type="ARBA" id="ARBA00023157"/>
    </source>
</evidence>
<dbReference type="Proteomes" id="UP001597086">
    <property type="component" value="Unassembled WGS sequence"/>
</dbReference>